<keyword evidence="1" id="KW-0132">Cell division</keyword>
<comment type="caution">
    <text evidence="1">The sequence shown here is derived from an EMBL/GenBank/DDBJ whole genome shotgun (WGS) entry which is preliminary data.</text>
</comment>
<dbReference type="Proteomes" id="UP000571950">
    <property type="component" value="Unassembled WGS sequence"/>
</dbReference>
<accession>A0A7W6BJQ8</accession>
<evidence type="ECO:0000313" key="2">
    <source>
        <dbReference type="Proteomes" id="UP000571950"/>
    </source>
</evidence>
<keyword evidence="1" id="KW-0131">Cell cycle</keyword>
<sequence length="58" mass="6127">MIFAVIFVVLILGALAGLCAGSLLAGAKLTELVEENVELRASLPERDARGRFVSRKAA</sequence>
<keyword evidence="2" id="KW-1185">Reference proteome</keyword>
<organism evidence="1 2">
    <name type="scientific">Sphingobium jiangsuense</name>
    <dbReference type="NCBI Taxonomy" id="870476"/>
    <lineage>
        <taxon>Bacteria</taxon>
        <taxon>Pseudomonadati</taxon>
        <taxon>Pseudomonadota</taxon>
        <taxon>Alphaproteobacteria</taxon>
        <taxon>Sphingomonadales</taxon>
        <taxon>Sphingomonadaceae</taxon>
        <taxon>Sphingobium</taxon>
    </lineage>
</organism>
<dbReference type="AlphaFoldDB" id="A0A7W6BJQ8"/>
<reference evidence="1 2" key="1">
    <citation type="submission" date="2020-08" db="EMBL/GenBank/DDBJ databases">
        <title>Genomic Encyclopedia of Type Strains, Phase IV (KMG-IV): sequencing the most valuable type-strain genomes for metagenomic binning, comparative biology and taxonomic classification.</title>
        <authorList>
            <person name="Goeker M."/>
        </authorList>
    </citation>
    <scope>NUCLEOTIDE SEQUENCE [LARGE SCALE GENOMIC DNA]</scope>
    <source>
        <strain evidence="1 2">DSM 26189</strain>
    </source>
</reference>
<dbReference type="RefSeq" id="WP_188073580.1">
    <property type="nucleotide sequence ID" value="NZ_JACIDT010000022.1"/>
</dbReference>
<evidence type="ECO:0000313" key="1">
    <source>
        <dbReference type="EMBL" id="MBB3928295.1"/>
    </source>
</evidence>
<dbReference type="GO" id="GO:0051301">
    <property type="term" value="P:cell division"/>
    <property type="evidence" value="ECO:0007669"/>
    <property type="project" value="UniProtKB-KW"/>
</dbReference>
<proteinExistence type="predicted"/>
<gene>
    <name evidence="1" type="ORF">GGR43_004039</name>
</gene>
<dbReference type="EMBL" id="JACIDT010000022">
    <property type="protein sequence ID" value="MBB3928295.1"/>
    <property type="molecule type" value="Genomic_DNA"/>
</dbReference>
<name>A0A7W6BJQ8_9SPHN</name>
<protein>
    <submittedName>
        <fullName evidence="1">Cell division protein FtsX</fullName>
    </submittedName>
</protein>